<sequence>MDTVNTLIDIQTGTMVRLILTPPWLPPPNQQPRSSPPTPPPSPIQLKKPLSLPPSPNEPLPQSPLTDNYRHLLHLKHFFRLFDQRFSILFTLNMYLLDLEDEVNFKGG</sequence>
<evidence type="ECO:0000256" key="1">
    <source>
        <dbReference type="SAM" id="MobiDB-lite"/>
    </source>
</evidence>
<evidence type="ECO:0000313" key="2">
    <source>
        <dbReference type="EMBL" id="CAI9292123.1"/>
    </source>
</evidence>
<dbReference type="Proteomes" id="UP001177003">
    <property type="component" value="Chromosome 7"/>
</dbReference>
<feature type="region of interest" description="Disordered" evidence="1">
    <location>
        <begin position="21"/>
        <end position="66"/>
    </location>
</feature>
<accession>A0AA36EDH3</accession>
<gene>
    <name evidence="2" type="ORF">LSALG_LOCUS31220</name>
</gene>
<evidence type="ECO:0000313" key="3">
    <source>
        <dbReference type="Proteomes" id="UP001177003"/>
    </source>
</evidence>
<protein>
    <submittedName>
        <fullName evidence="2">Uncharacterized protein</fullName>
    </submittedName>
</protein>
<feature type="compositionally biased region" description="Pro residues" evidence="1">
    <location>
        <begin position="23"/>
        <end position="43"/>
    </location>
</feature>
<proteinExistence type="predicted"/>
<feature type="compositionally biased region" description="Pro residues" evidence="1">
    <location>
        <begin position="51"/>
        <end position="62"/>
    </location>
</feature>
<dbReference type="EMBL" id="OX465083">
    <property type="protein sequence ID" value="CAI9292123.1"/>
    <property type="molecule type" value="Genomic_DNA"/>
</dbReference>
<keyword evidence="3" id="KW-1185">Reference proteome</keyword>
<dbReference type="AlphaFoldDB" id="A0AA36EDH3"/>
<name>A0AA36EDH3_LACSI</name>
<organism evidence="2 3">
    <name type="scientific">Lactuca saligna</name>
    <name type="common">Willowleaf lettuce</name>
    <dbReference type="NCBI Taxonomy" id="75948"/>
    <lineage>
        <taxon>Eukaryota</taxon>
        <taxon>Viridiplantae</taxon>
        <taxon>Streptophyta</taxon>
        <taxon>Embryophyta</taxon>
        <taxon>Tracheophyta</taxon>
        <taxon>Spermatophyta</taxon>
        <taxon>Magnoliopsida</taxon>
        <taxon>eudicotyledons</taxon>
        <taxon>Gunneridae</taxon>
        <taxon>Pentapetalae</taxon>
        <taxon>asterids</taxon>
        <taxon>campanulids</taxon>
        <taxon>Asterales</taxon>
        <taxon>Asteraceae</taxon>
        <taxon>Cichorioideae</taxon>
        <taxon>Cichorieae</taxon>
        <taxon>Lactucinae</taxon>
        <taxon>Lactuca</taxon>
    </lineage>
</organism>
<reference evidence="2" key="1">
    <citation type="submission" date="2023-04" db="EMBL/GenBank/DDBJ databases">
        <authorList>
            <person name="Vijverberg K."/>
            <person name="Xiong W."/>
            <person name="Schranz E."/>
        </authorList>
    </citation>
    <scope>NUCLEOTIDE SEQUENCE</scope>
</reference>